<keyword evidence="3" id="KW-1185">Reference proteome</keyword>
<dbReference type="RefSeq" id="WP_067995391.1">
    <property type="nucleotide sequence ID" value="NZ_CP015596.1"/>
</dbReference>
<organism evidence="2 3">
    <name type="scientific">Mycobacterium adipatum</name>
    <dbReference type="NCBI Taxonomy" id="1682113"/>
    <lineage>
        <taxon>Bacteria</taxon>
        <taxon>Bacillati</taxon>
        <taxon>Actinomycetota</taxon>
        <taxon>Actinomycetes</taxon>
        <taxon>Mycobacteriales</taxon>
        <taxon>Mycobacteriaceae</taxon>
        <taxon>Mycobacterium</taxon>
    </lineage>
</organism>
<dbReference type="STRING" id="1682113.A7U43_12425"/>
<dbReference type="InterPro" id="IPR049219">
    <property type="entry name" value="DUF6841"/>
</dbReference>
<evidence type="ECO:0000259" key="1">
    <source>
        <dbReference type="Pfam" id="PF20795"/>
    </source>
</evidence>
<gene>
    <name evidence="2" type="ORF">A7U43_12425</name>
</gene>
<dbReference type="AlphaFoldDB" id="A0A172ULD0"/>
<dbReference type="EMBL" id="CP015596">
    <property type="protein sequence ID" value="ANE80012.1"/>
    <property type="molecule type" value="Genomic_DNA"/>
</dbReference>
<dbReference type="KEGG" id="madi:A7U43_12425"/>
<accession>A0A172ULD0</accession>
<evidence type="ECO:0000313" key="3">
    <source>
        <dbReference type="Proteomes" id="UP000077143"/>
    </source>
</evidence>
<name>A0A172ULD0_9MYCO</name>
<feature type="domain" description="DUF6841" evidence="1">
    <location>
        <begin position="7"/>
        <end position="132"/>
    </location>
</feature>
<dbReference type="Pfam" id="PF20795">
    <property type="entry name" value="DUF6841"/>
    <property type="match status" value="1"/>
</dbReference>
<proteinExistence type="predicted"/>
<protein>
    <recommendedName>
        <fullName evidence="1">DUF6841 domain-containing protein</fullName>
    </recommendedName>
</protein>
<dbReference type="OrthoDB" id="4721368at2"/>
<evidence type="ECO:0000313" key="2">
    <source>
        <dbReference type="EMBL" id="ANE80012.1"/>
    </source>
</evidence>
<sequence length="133" mass="14079">MAVDSASVSRWFDDYVEVFAAAVRGERPVSELLDCYAVPLTLTTDEGAVSLSTRDQLAAVIGGQVDGLRAQRYHHTTLSTAEVTVLNGSSALYRGSFVRHDVDGAELGRVAVTYLLVDGPGSARIAVLASHGN</sequence>
<dbReference type="Proteomes" id="UP000077143">
    <property type="component" value="Chromosome"/>
</dbReference>
<reference evidence="2 3" key="1">
    <citation type="submission" date="2016-05" db="EMBL/GenBank/DDBJ databases">
        <title>Complete genome sequence of a phthalic acid esters degrading Mycobacterium sp. YC-RL4.</title>
        <authorList>
            <person name="Ren L."/>
            <person name="Fan S."/>
            <person name="Ruth N."/>
            <person name="Jia Y."/>
            <person name="Wang J."/>
            <person name="Qiao C."/>
        </authorList>
    </citation>
    <scope>NUCLEOTIDE SEQUENCE [LARGE SCALE GENOMIC DNA]</scope>
    <source>
        <strain evidence="2 3">YC-RL4</strain>
    </source>
</reference>